<proteinExistence type="predicted"/>
<evidence type="ECO:0000313" key="3">
    <source>
        <dbReference type="Proteomes" id="UP000597853"/>
    </source>
</evidence>
<evidence type="ECO:0000256" key="1">
    <source>
        <dbReference type="SAM" id="MobiDB-lite"/>
    </source>
</evidence>
<name>A0ABQ2SL97_STREZ</name>
<dbReference type="EMBL" id="BMTX01000002">
    <property type="protein sequence ID" value="GGS33418.1"/>
    <property type="molecule type" value="Genomic_DNA"/>
</dbReference>
<protein>
    <submittedName>
        <fullName evidence="2">Uncharacterized protein</fullName>
    </submittedName>
</protein>
<keyword evidence="3" id="KW-1185">Reference proteome</keyword>
<feature type="region of interest" description="Disordered" evidence="1">
    <location>
        <begin position="1"/>
        <end position="78"/>
    </location>
</feature>
<dbReference type="Proteomes" id="UP000597853">
    <property type="component" value="Unassembled WGS sequence"/>
</dbReference>
<evidence type="ECO:0000313" key="2">
    <source>
        <dbReference type="EMBL" id="GGS33418.1"/>
    </source>
</evidence>
<accession>A0ABQ2SL97</accession>
<comment type="caution">
    <text evidence="2">The sequence shown here is derived from an EMBL/GenBank/DDBJ whole genome shotgun (WGS) entry which is preliminary data.</text>
</comment>
<feature type="compositionally biased region" description="Pro residues" evidence="1">
    <location>
        <begin position="10"/>
        <end position="21"/>
    </location>
</feature>
<reference evidence="3" key="1">
    <citation type="journal article" date="2019" name="Int. J. Syst. Evol. Microbiol.">
        <title>The Global Catalogue of Microorganisms (GCM) 10K type strain sequencing project: providing services to taxonomists for standard genome sequencing and annotation.</title>
        <authorList>
            <consortium name="The Broad Institute Genomics Platform"/>
            <consortium name="The Broad Institute Genome Sequencing Center for Infectious Disease"/>
            <person name="Wu L."/>
            <person name="Ma J."/>
        </authorList>
    </citation>
    <scope>NUCLEOTIDE SEQUENCE [LARGE SCALE GENOMIC DNA]</scope>
    <source>
        <strain evidence="3">JCM 4416</strain>
    </source>
</reference>
<sequence>MNTAPGRHPAAPPPPRRPPGDPQWSTPGRPVAGMPWSPSSMPAGERATSRVRKIAEGLPDWEPLPPGETVVRRPGGTA</sequence>
<gene>
    <name evidence="2" type="ORF">GCM10010285_10280</name>
</gene>
<organism evidence="2 3">
    <name type="scientific">Streptomyces pseudogriseolus</name>
    <name type="common">Streptomyces gancidicus</name>
    <name type="synonym">Streptomyces rubiginosus</name>
    <dbReference type="NCBI Taxonomy" id="36817"/>
    <lineage>
        <taxon>Bacteria</taxon>
        <taxon>Bacillati</taxon>
        <taxon>Actinomycetota</taxon>
        <taxon>Actinomycetes</taxon>
        <taxon>Kitasatosporales</taxon>
        <taxon>Streptomycetaceae</taxon>
        <taxon>Streptomyces</taxon>
        <taxon>Streptomyces pseudogriseolus group</taxon>
    </lineage>
</organism>